<evidence type="ECO:0000313" key="1">
    <source>
        <dbReference type="EMBL" id="OWK06972.1"/>
    </source>
</evidence>
<organism evidence="1 2">
    <name type="scientific">Cervus elaphus hippelaphus</name>
    <name type="common">European red deer</name>
    <dbReference type="NCBI Taxonomy" id="46360"/>
    <lineage>
        <taxon>Eukaryota</taxon>
        <taxon>Metazoa</taxon>
        <taxon>Chordata</taxon>
        <taxon>Craniata</taxon>
        <taxon>Vertebrata</taxon>
        <taxon>Euteleostomi</taxon>
        <taxon>Mammalia</taxon>
        <taxon>Eutheria</taxon>
        <taxon>Laurasiatheria</taxon>
        <taxon>Artiodactyla</taxon>
        <taxon>Ruminantia</taxon>
        <taxon>Pecora</taxon>
        <taxon>Cervidae</taxon>
        <taxon>Cervinae</taxon>
        <taxon>Cervus</taxon>
    </lineage>
</organism>
<evidence type="ECO:0000313" key="2">
    <source>
        <dbReference type="Proteomes" id="UP000242450"/>
    </source>
</evidence>
<keyword evidence="2" id="KW-1185">Reference proteome</keyword>
<dbReference type="Proteomes" id="UP000242450">
    <property type="component" value="Chromosome 17"/>
</dbReference>
<accession>A0A212CM42</accession>
<proteinExistence type="predicted"/>
<sequence length="24" mass="2473">MTPLGTSLLEGAGTWPALKGFLDP</sequence>
<reference evidence="1 2" key="1">
    <citation type="journal article" date="2018" name="Mol. Genet. Genomics">
        <title>The red deer Cervus elaphus genome CerEla1.0: sequencing, annotating, genes, and chromosomes.</title>
        <authorList>
            <person name="Bana N.A."/>
            <person name="Nyiri A."/>
            <person name="Nagy J."/>
            <person name="Frank K."/>
            <person name="Nagy T."/>
            <person name="Steger V."/>
            <person name="Schiller M."/>
            <person name="Lakatos P."/>
            <person name="Sugar L."/>
            <person name="Horn P."/>
            <person name="Barta E."/>
            <person name="Orosz L."/>
        </authorList>
    </citation>
    <scope>NUCLEOTIDE SEQUENCE [LARGE SCALE GENOMIC DNA]</scope>
    <source>
        <strain evidence="1">Hungarian</strain>
    </source>
</reference>
<gene>
    <name evidence="1" type="ORF">Celaphus_00018667</name>
</gene>
<dbReference type="EMBL" id="MKHE01000017">
    <property type="protein sequence ID" value="OWK06972.1"/>
    <property type="molecule type" value="Genomic_DNA"/>
</dbReference>
<comment type="caution">
    <text evidence="1">The sequence shown here is derived from an EMBL/GenBank/DDBJ whole genome shotgun (WGS) entry which is preliminary data.</text>
</comment>
<dbReference type="AlphaFoldDB" id="A0A212CM42"/>
<protein>
    <submittedName>
        <fullName evidence="1">Uncharacterized protein</fullName>
    </submittedName>
</protein>
<name>A0A212CM42_CEREH</name>